<feature type="region of interest" description="Disordered" evidence="9">
    <location>
        <begin position="127"/>
        <end position="150"/>
    </location>
</feature>
<feature type="active site" description="Charge relay system" evidence="6 7">
    <location>
        <position position="178"/>
    </location>
</feature>
<evidence type="ECO:0000256" key="1">
    <source>
        <dbReference type="ARBA" id="ARBA00011073"/>
    </source>
</evidence>
<evidence type="ECO:0000256" key="4">
    <source>
        <dbReference type="ARBA" id="ARBA00022801"/>
    </source>
</evidence>
<dbReference type="InterPro" id="IPR022398">
    <property type="entry name" value="Peptidase_S8_His-AS"/>
</dbReference>
<dbReference type="PROSITE" id="PS00138">
    <property type="entry name" value="SUBTILASE_SER"/>
    <property type="match status" value="1"/>
</dbReference>
<dbReference type="GO" id="GO:0004252">
    <property type="term" value="F:serine-type endopeptidase activity"/>
    <property type="evidence" value="ECO:0007669"/>
    <property type="project" value="UniProtKB-UniRule"/>
</dbReference>
<evidence type="ECO:0000256" key="7">
    <source>
        <dbReference type="PROSITE-ProRule" id="PRU01240"/>
    </source>
</evidence>
<dbReference type="Gene3D" id="3.40.50.200">
    <property type="entry name" value="Peptidase S8/S53 domain"/>
    <property type="match status" value="2"/>
</dbReference>
<dbReference type="Pfam" id="PF06280">
    <property type="entry name" value="fn3_5"/>
    <property type="match status" value="1"/>
</dbReference>
<dbReference type="PROSITE" id="PS51892">
    <property type="entry name" value="SUBTILASE"/>
    <property type="match status" value="1"/>
</dbReference>
<dbReference type="InterPro" id="IPR015500">
    <property type="entry name" value="Peptidase_S8_subtilisin-rel"/>
</dbReference>
<dbReference type="SUPFAM" id="SSF52743">
    <property type="entry name" value="Subtilisin-like"/>
    <property type="match status" value="1"/>
</dbReference>
<dbReference type="HOGENOM" id="CLU_003559_3_1_1"/>
<keyword evidence="3 10" id="KW-0732">Signal</keyword>
<dbReference type="PROSITE" id="PS51257">
    <property type="entry name" value="PROKAR_LIPOPROTEIN"/>
    <property type="match status" value="1"/>
</dbReference>
<proteinExistence type="inferred from homology"/>
<gene>
    <name evidence="13" type="ORF">F503_04054</name>
</gene>
<evidence type="ECO:0000256" key="5">
    <source>
        <dbReference type="ARBA" id="ARBA00022825"/>
    </source>
</evidence>
<dbReference type="Pfam" id="PF00082">
    <property type="entry name" value="Peptidase_S8"/>
    <property type="match status" value="1"/>
</dbReference>
<feature type="active site" description="Charge relay system" evidence="6 7">
    <location>
        <position position="228"/>
    </location>
</feature>
<dbReference type="PANTHER" id="PTHR43806:SF66">
    <property type="entry name" value="SERIN ENDOPEPTIDASE"/>
    <property type="match status" value="1"/>
</dbReference>
<evidence type="ECO:0000259" key="11">
    <source>
        <dbReference type="Pfam" id="PF00082"/>
    </source>
</evidence>
<dbReference type="VEuPathDB" id="FungiDB:F503_04054"/>
<dbReference type="GO" id="GO:0016020">
    <property type="term" value="C:membrane"/>
    <property type="evidence" value="ECO:0007669"/>
    <property type="project" value="InterPro"/>
</dbReference>
<dbReference type="PANTHER" id="PTHR43806">
    <property type="entry name" value="PEPTIDASE S8"/>
    <property type="match status" value="1"/>
</dbReference>
<dbReference type="PRINTS" id="PR00723">
    <property type="entry name" value="SUBTILISIN"/>
</dbReference>
<dbReference type="PROSITE" id="PS00136">
    <property type="entry name" value="SUBTILASE_ASP"/>
    <property type="match status" value="1"/>
</dbReference>
<keyword evidence="4 7" id="KW-0378">Hydrolase</keyword>
<keyword evidence="14" id="KW-1185">Reference proteome</keyword>
<dbReference type="STRING" id="1262450.S3CQ39"/>
<feature type="domain" description="C5a peptidase/Subtilisin-like protease SBT2-like Fn3-like" evidence="12">
    <location>
        <begin position="651"/>
        <end position="758"/>
    </location>
</feature>
<dbReference type="InterPro" id="IPR034187">
    <property type="entry name" value="Peptidases_S8_5"/>
</dbReference>
<dbReference type="AlphaFoldDB" id="S3CQ39"/>
<evidence type="ECO:0000313" key="14">
    <source>
        <dbReference type="Proteomes" id="UP000016923"/>
    </source>
</evidence>
<evidence type="ECO:0000256" key="6">
    <source>
        <dbReference type="PIRSR" id="PIRSR615500-1"/>
    </source>
</evidence>
<dbReference type="InterPro" id="IPR050131">
    <property type="entry name" value="Peptidase_S8_subtilisin-like"/>
</dbReference>
<evidence type="ECO:0000256" key="8">
    <source>
        <dbReference type="RuleBase" id="RU003355"/>
    </source>
</evidence>
<evidence type="ECO:0000259" key="12">
    <source>
        <dbReference type="Pfam" id="PF06280"/>
    </source>
</evidence>
<reference evidence="13 14" key="1">
    <citation type="journal article" date="2013" name="BMC Genomics">
        <title>The genome and transcriptome of the pine saprophyte Ophiostoma piceae, and a comparison with the bark beetle-associated pine pathogen Grosmannia clavigera.</title>
        <authorList>
            <person name="Haridas S."/>
            <person name="Wang Y."/>
            <person name="Lim L."/>
            <person name="Massoumi Alamouti S."/>
            <person name="Jackman S."/>
            <person name="Docking R."/>
            <person name="Robertson G."/>
            <person name="Birol I."/>
            <person name="Bohlmann J."/>
            <person name="Breuil C."/>
        </authorList>
    </citation>
    <scope>NUCLEOTIDE SEQUENCE [LARGE SCALE GENOMIC DNA]</scope>
    <source>
        <strain evidence="13 14">UAMH 11346</strain>
    </source>
</reference>
<protein>
    <submittedName>
        <fullName evidence="13">Minor extracellular protease vpr</fullName>
    </submittedName>
</protein>
<evidence type="ECO:0000256" key="2">
    <source>
        <dbReference type="ARBA" id="ARBA00022670"/>
    </source>
</evidence>
<dbReference type="InterPro" id="IPR023827">
    <property type="entry name" value="Peptidase_S8_Asp-AS"/>
</dbReference>
<feature type="compositionally biased region" description="Basic and acidic residues" evidence="9">
    <location>
        <begin position="135"/>
        <end position="146"/>
    </location>
</feature>
<feature type="signal peptide" evidence="10">
    <location>
        <begin position="1"/>
        <end position="22"/>
    </location>
</feature>
<evidence type="ECO:0000256" key="9">
    <source>
        <dbReference type="SAM" id="MobiDB-lite"/>
    </source>
</evidence>
<dbReference type="InterPro" id="IPR010435">
    <property type="entry name" value="C5a/SBT2-like_Fn3"/>
</dbReference>
<keyword evidence="5 7" id="KW-0720">Serine protease</keyword>
<dbReference type="CDD" id="cd07489">
    <property type="entry name" value="Peptidases_S8_5"/>
    <property type="match status" value="1"/>
</dbReference>
<evidence type="ECO:0000256" key="10">
    <source>
        <dbReference type="SAM" id="SignalP"/>
    </source>
</evidence>
<dbReference type="EMBL" id="KE148175">
    <property type="protein sequence ID" value="EPE02705.1"/>
    <property type="molecule type" value="Genomic_DNA"/>
</dbReference>
<comment type="similarity">
    <text evidence="1 7 8">Belongs to the peptidase S8 family.</text>
</comment>
<dbReference type="InterPro" id="IPR023828">
    <property type="entry name" value="Peptidase_S8_Ser-AS"/>
</dbReference>
<keyword evidence="2 7" id="KW-0645">Protease</keyword>
<dbReference type="Proteomes" id="UP000016923">
    <property type="component" value="Unassembled WGS sequence"/>
</dbReference>
<dbReference type="PROSITE" id="PS00137">
    <property type="entry name" value="SUBTILASE_HIS"/>
    <property type="match status" value="1"/>
</dbReference>
<dbReference type="eggNOG" id="KOG4266">
    <property type="taxonomic scope" value="Eukaryota"/>
</dbReference>
<evidence type="ECO:0000313" key="13">
    <source>
        <dbReference type="EMBL" id="EPE02705.1"/>
    </source>
</evidence>
<dbReference type="OMA" id="WDTWTSP"/>
<sequence>MRFLAPTLSIIGTAALVACVSAADGGANTISESSIIPGAYIVEVETDQDPTALYQELELEGISVDARRDLQFRLFRGGSFQLRNTSSSAAENDAQAQRVLQKSNVKNVWPVRAIQFPKPTLVSVRNGSAAGDGGMARRDSHRRQSGDNDTYAPHVITQVDQLHAAGFTGKGVKIGIVDTGVDYTHPALGGCFGPGCVVSYGYDLTGDNYWAGLAPVPDSDPYDNCQGHGTHVAGIVAAQSIEATRRLGFAGAAPDVTLGMYKISGCPGYTTSEMLLAGFNMAYEDGSDVISCSAGDDSGWAGDAAAVMAARIVDAGVPVVVALGNSGALGLWQAASPASGEGVTAAGSVDSPLLPTLVNAASYSIGNGTAGTLAWQDGAPEFANVTLPVLFLDSTNLTRTDAACDPLPTDTPDLSTSLVLLGLSTTCSSNQQVKNLVDIGAKNVMFYSLTTGSAGFNSLRITFNLDVGLSGVGLITLDQAQTLAEARNKNKTVTVAITNAAYAEPAAINFPNTLSGGHVSTFSSWGPTWETLLKPQIAAPGGNILSTYIDGAYAVMSGTSMATPLAAAVIALVIQARGTHDPTTINSVVAATAQRTTWYNGTAVDDTRVAPAAQQGGGLVQAYAAARTPVLLSVTSLSFNDSDHFPGPQTFRVSHVGPSMDSVDLVLGHVPAITMNTLKDNGDGTTSRSQFPNPIVNDAAATLSFDVPGGNLTVPPGGSVDITVTLTPPPGVNATLLPVYSGYITLEGAAVNLSLPYVGVAGSFAATPAVQRGYAAGCYLTTTEGHFNIPAPSNQTFTIPGPGSNSTSSTIYPRIIVRPTMGTPLLRLDVVSASGTSSNSTTDFMGVPSLGMLPGMPVEFVAGLGFAIYVNGTLNDGTVVPAGAYKVVVSAVKIFGDKNKEKDWTMVETVPFVIAYK</sequence>
<evidence type="ECO:0000256" key="3">
    <source>
        <dbReference type="ARBA" id="ARBA00022729"/>
    </source>
</evidence>
<name>S3CQ39_OPHP1</name>
<dbReference type="GO" id="GO:0006508">
    <property type="term" value="P:proteolysis"/>
    <property type="evidence" value="ECO:0007669"/>
    <property type="project" value="UniProtKB-KW"/>
</dbReference>
<accession>S3CQ39</accession>
<dbReference type="InterPro" id="IPR036852">
    <property type="entry name" value="Peptidase_S8/S53_dom_sf"/>
</dbReference>
<feature type="chain" id="PRO_5004507547" evidence="10">
    <location>
        <begin position="23"/>
        <end position="917"/>
    </location>
</feature>
<organism evidence="13 14">
    <name type="scientific">Ophiostoma piceae (strain UAMH 11346)</name>
    <name type="common">Sap stain fungus</name>
    <dbReference type="NCBI Taxonomy" id="1262450"/>
    <lineage>
        <taxon>Eukaryota</taxon>
        <taxon>Fungi</taxon>
        <taxon>Dikarya</taxon>
        <taxon>Ascomycota</taxon>
        <taxon>Pezizomycotina</taxon>
        <taxon>Sordariomycetes</taxon>
        <taxon>Sordariomycetidae</taxon>
        <taxon>Ophiostomatales</taxon>
        <taxon>Ophiostomataceae</taxon>
        <taxon>Ophiostoma</taxon>
    </lineage>
</organism>
<feature type="domain" description="Peptidase S8/S53" evidence="11">
    <location>
        <begin position="169"/>
        <end position="597"/>
    </location>
</feature>
<dbReference type="InterPro" id="IPR000209">
    <property type="entry name" value="Peptidase_S8/S53_dom"/>
</dbReference>
<dbReference type="OrthoDB" id="10256524at2759"/>
<feature type="active site" description="Charge relay system" evidence="6 7">
    <location>
        <position position="560"/>
    </location>
</feature>